<evidence type="ECO:0000313" key="1">
    <source>
        <dbReference type="EMBL" id="CCO46560.1"/>
    </source>
</evidence>
<proteinExistence type="predicted"/>
<reference evidence="1 2" key="1">
    <citation type="journal article" date="2013" name="ISME J.">
        <title>Comparative genomics of pathogenic lineages of Vibrio nigripulchritudo identifies virulence-associated traits.</title>
        <authorList>
            <person name="Goudenege D."/>
            <person name="Labreuche Y."/>
            <person name="Krin E."/>
            <person name="Ansquer D."/>
            <person name="Mangenot S."/>
            <person name="Calteau A."/>
            <person name="Medigue C."/>
            <person name="Mazel D."/>
            <person name="Polz M.F."/>
            <person name="Le Roux F."/>
        </authorList>
    </citation>
    <scope>NUCLEOTIDE SEQUENCE [LARGE SCALE GENOMIC DNA]</scope>
    <source>
        <strain evidence="1 2">SOn1</strain>
    </source>
</reference>
<dbReference type="AlphaFoldDB" id="A0AAV2VPB1"/>
<protein>
    <submittedName>
        <fullName evidence="1">Uncharacterized protein</fullName>
    </submittedName>
</protein>
<dbReference type="Proteomes" id="UP000018211">
    <property type="component" value="Unassembled WGS sequence"/>
</dbReference>
<name>A0AAV2VPB1_9VIBR</name>
<organism evidence="1 2">
    <name type="scientific">Vibrio nigripulchritudo SOn1</name>
    <dbReference type="NCBI Taxonomy" id="1238450"/>
    <lineage>
        <taxon>Bacteria</taxon>
        <taxon>Pseudomonadati</taxon>
        <taxon>Pseudomonadota</taxon>
        <taxon>Gammaproteobacteria</taxon>
        <taxon>Vibrionales</taxon>
        <taxon>Vibrionaceae</taxon>
        <taxon>Vibrio</taxon>
    </lineage>
</organism>
<sequence>MSKTKLFMWSNESLLTDFNNLMQRWFWSTQSEDVYSQEITKAKTNLACRGLKTPLSLQSNAPDVTNALPVVKQKS</sequence>
<accession>A0AAV2VPB1</accession>
<dbReference type="EMBL" id="CAOF01000092">
    <property type="protein sequence ID" value="CCO46560.1"/>
    <property type="molecule type" value="Genomic_DNA"/>
</dbReference>
<comment type="caution">
    <text evidence="1">The sequence shown here is derived from an EMBL/GenBank/DDBJ whole genome shotgun (WGS) entry which is preliminary data.</text>
</comment>
<evidence type="ECO:0000313" key="2">
    <source>
        <dbReference type="Proteomes" id="UP000018211"/>
    </source>
</evidence>
<gene>
    <name evidence="1" type="ORF">VIBNISOn1_1810019</name>
</gene>